<reference evidence="7" key="1">
    <citation type="journal article" date="2019" name="Appl. Microbiol. Biotechnol.">
        <title>Genome- and MS-based mining of antibacterial chlorinated chromones and xanthones from the phytopathogenic fungus Bipolaris sorokiniana strain 11134.</title>
        <authorList>
            <person name="Han J."/>
            <person name="Zhang J."/>
            <person name="Song Z."/>
            <person name="Liu M."/>
            <person name="Hu J."/>
            <person name="Hou C."/>
            <person name="Zhu G."/>
            <person name="Jiang L."/>
            <person name="Xia X."/>
            <person name="Quinn R.J."/>
            <person name="Feng Y."/>
            <person name="Zhang L."/>
            <person name="Hsiang T."/>
            <person name="Liu X."/>
        </authorList>
    </citation>
    <scope>NUCLEOTIDE SEQUENCE</scope>
    <source>
        <strain evidence="7">11134</strain>
    </source>
</reference>
<organism evidence="7">
    <name type="scientific">Cochliobolus sativus</name>
    <name type="common">Common root rot and spot blotch fungus</name>
    <name type="synonym">Bipolaris sorokiniana</name>
    <dbReference type="NCBI Taxonomy" id="45130"/>
    <lineage>
        <taxon>Eukaryota</taxon>
        <taxon>Fungi</taxon>
        <taxon>Dikarya</taxon>
        <taxon>Ascomycota</taxon>
        <taxon>Pezizomycotina</taxon>
        <taxon>Dothideomycetes</taxon>
        <taxon>Pleosporomycetidae</taxon>
        <taxon>Pleosporales</taxon>
        <taxon>Pleosporineae</taxon>
        <taxon>Pleosporaceae</taxon>
        <taxon>Bipolaris</taxon>
    </lineage>
</organism>
<keyword evidence="2" id="KW-0285">Flavoprotein</keyword>
<sequence length="635" mass="69573">MSASMMSEDRDGCRCEHTQPGGRVIIQVGFPVSHGYAKSGKSVTKANSTNARPDRSLGKDHRRHGHQEWPSLYNPSAPKEMAPSQYMNLTMSIPEKTDVLVIGGGPAGSYAASVLAREGVDVVLLESDKFPRYHVGESMLASMRFFLRFIDLEKTFDAHGFQKKFGATFKITEKKAAYTDFAAALGPGGFSWNVVRSESDELIFKHAGESGAKTFDGTKVESLTFEPYSEGKFSTENHLANPGRPTTATWSRKTGETGTIQFGHVIDASGRNGIMSTKYLKNRRFNQGLKNIANWTYWKGATKYNAGSETENSPFFEALSDGSGWVWAIPLHNDTLSCGIVVYQELFFAKKKASGLDGLSFYKEYLKLAPQINSMVANAEIVSEMKQASDWSYSASAYAGPGFRIVGDAGCFVDPYFSSGVHLALTSGLSAAVTIQAVRRGQSGEEQAAKWHATKVSEGYTRFLLLVMTVLRQLRMKEASLITSEQEEGFDMAFKTIQPVIQGIADTNTEDADVQKRTAKSINFGLESMNVSSAAEDAVVKKIREAENRPEMLEKLTTEEVSILDRITKRTFAHEKDELNLTHFTGEVIDGFSARLVRGDLGFVNHATQSASADQPAVSAAVDMSGLDRNIKQAA</sequence>
<evidence type="ECO:0000256" key="2">
    <source>
        <dbReference type="ARBA" id="ARBA00022630"/>
    </source>
</evidence>
<dbReference type="EMBL" id="MK523385">
    <property type="protein sequence ID" value="QCF41200.1"/>
    <property type="molecule type" value="Genomic_DNA"/>
</dbReference>
<dbReference type="PANTHER" id="PTHR43747">
    <property type="entry name" value="FAD-BINDING PROTEIN"/>
    <property type="match status" value="1"/>
</dbReference>
<proteinExistence type="inferred from homology"/>
<evidence type="ECO:0000256" key="5">
    <source>
        <dbReference type="SAM" id="MobiDB-lite"/>
    </source>
</evidence>
<feature type="compositionally biased region" description="Polar residues" evidence="5">
    <location>
        <begin position="41"/>
        <end position="51"/>
    </location>
</feature>
<dbReference type="PANTHER" id="PTHR43747:SF5">
    <property type="entry name" value="FAD-BINDING DOMAIN-CONTAINING PROTEIN"/>
    <property type="match status" value="1"/>
</dbReference>
<feature type="region of interest" description="Disordered" evidence="5">
    <location>
        <begin position="37"/>
        <end position="77"/>
    </location>
</feature>
<keyword evidence="3" id="KW-0274">FAD</keyword>
<protein>
    <submittedName>
        <fullName evidence="7">CcxI</fullName>
    </submittedName>
</protein>
<dbReference type="InterPro" id="IPR036188">
    <property type="entry name" value="FAD/NAD-bd_sf"/>
</dbReference>
<evidence type="ECO:0000256" key="4">
    <source>
        <dbReference type="ARBA" id="ARBA00023002"/>
    </source>
</evidence>
<evidence type="ECO:0000313" key="7">
    <source>
        <dbReference type="EMBL" id="QCF41200.1"/>
    </source>
</evidence>
<keyword evidence="4" id="KW-0560">Oxidoreductase</keyword>
<evidence type="ECO:0000256" key="3">
    <source>
        <dbReference type="ARBA" id="ARBA00022827"/>
    </source>
</evidence>
<evidence type="ECO:0000256" key="1">
    <source>
        <dbReference type="ARBA" id="ARBA00005706"/>
    </source>
</evidence>
<evidence type="ECO:0000259" key="6">
    <source>
        <dbReference type="Pfam" id="PF01494"/>
    </source>
</evidence>
<dbReference type="GO" id="GO:0071949">
    <property type="term" value="F:FAD binding"/>
    <property type="evidence" value="ECO:0007669"/>
    <property type="project" value="InterPro"/>
</dbReference>
<dbReference type="InterPro" id="IPR002938">
    <property type="entry name" value="FAD-bd"/>
</dbReference>
<name>A0A4D6Q3Y9_COCSA</name>
<dbReference type="GO" id="GO:0016491">
    <property type="term" value="F:oxidoreductase activity"/>
    <property type="evidence" value="ECO:0007669"/>
    <property type="project" value="UniProtKB-KW"/>
</dbReference>
<accession>A0A4D6Q3Y9</accession>
<feature type="domain" description="FAD-binding" evidence="6">
    <location>
        <begin position="96"/>
        <end position="447"/>
    </location>
</feature>
<dbReference type="Gene3D" id="3.50.50.60">
    <property type="entry name" value="FAD/NAD(P)-binding domain"/>
    <property type="match status" value="1"/>
</dbReference>
<dbReference type="AlphaFoldDB" id="A0A4D6Q3Y9"/>
<dbReference type="InterPro" id="IPR050816">
    <property type="entry name" value="Flavin-dep_Halogenase_NPB"/>
</dbReference>
<dbReference type="Pfam" id="PF01494">
    <property type="entry name" value="FAD_binding_3"/>
    <property type="match status" value="1"/>
</dbReference>
<comment type="similarity">
    <text evidence="1">Belongs to the flavin-dependent halogenase family.</text>
</comment>
<dbReference type="SUPFAM" id="SSF51905">
    <property type="entry name" value="FAD/NAD(P)-binding domain"/>
    <property type="match status" value="1"/>
</dbReference>